<dbReference type="Proteomes" id="UP000501168">
    <property type="component" value="Chromosome"/>
</dbReference>
<name>A0A6G9I8Q9_9GAMM</name>
<keyword evidence="1" id="KW-0732">Signal</keyword>
<sequence>MKLNKIVYLLLLAAGYAAADTVWVKNGDILSGKIQIVDNSKLVIDTKYAGEITLDIKHIKTFSIDAPSFVKLDFFADKRPAEKILPSENEGMVITSNGIENTPLQINDDLILFREKELPILKEVEFDGYIKGGFFYDKGTKTTEQYVLDVGLTGKYERWRHNFLGNYRQSIKDDNVSTHYYSVNYSLDKFINPYFFWQATAQYKHDWIEDIAAKRSIGTGPGYQLWDDELGAFSLALLINYQEMTYRNDESSTHPLGSVRWNYQRFLDGKSISFFTNGEIGRTFNDEVSLDFSATLGLTYKVTDWFSLHSTFTKDKDRTKEGNSSNTSYGLGFGVSW</sequence>
<dbReference type="InterPro" id="IPR007433">
    <property type="entry name" value="DUF481"/>
</dbReference>
<reference evidence="2 3" key="1">
    <citation type="submission" date="2020-03" db="EMBL/GenBank/DDBJ databases">
        <title>Complete genome sequence of Orbus sp. IPMB12 (BCRC 80908).</title>
        <authorList>
            <person name="Lo W.-S."/>
            <person name="Chang T.-H."/>
            <person name="Kuo C.-H."/>
        </authorList>
    </citation>
    <scope>NUCLEOTIDE SEQUENCE [LARGE SCALE GENOMIC DNA]</scope>
    <source>
        <strain evidence="2 3">IPMB12</strain>
    </source>
</reference>
<feature type="chain" id="PRO_5026009314" evidence="1">
    <location>
        <begin position="20"/>
        <end position="337"/>
    </location>
</feature>
<proteinExistence type="predicted"/>
<dbReference type="KEGG" id="orb:IPMB12_02220"/>
<evidence type="ECO:0000313" key="2">
    <source>
        <dbReference type="EMBL" id="QIQ20603.1"/>
    </source>
</evidence>
<gene>
    <name evidence="2" type="ORF">IPMB12_02220</name>
</gene>
<dbReference type="InParanoid" id="A0A6G9I8Q9"/>
<accession>A0A6G9I8Q9</accession>
<protein>
    <submittedName>
        <fullName evidence="2">DUF481 domain-containing protein</fullName>
    </submittedName>
</protein>
<dbReference type="AlphaFoldDB" id="A0A6G9I8Q9"/>
<dbReference type="EMBL" id="CP050253">
    <property type="protein sequence ID" value="QIQ20603.1"/>
    <property type="molecule type" value="Genomic_DNA"/>
</dbReference>
<dbReference type="RefSeq" id="WP_166914529.1">
    <property type="nucleotide sequence ID" value="NZ_CP050253.1"/>
</dbReference>
<feature type="signal peptide" evidence="1">
    <location>
        <begin position="1"/>
        <end position="19"/>
    </location>
</feature>
<dbReference type="Pfam" id="PF04338">
    <property type="entry name" value="DUF481"/>
    <property type="match status" value="1"/>
</dbReference>
<evidence type="ECO:0000313" key="3">
    <source>
        <dbReference type="Proteomes" id="UP000501168"/>
    </source>
</evidence>
<evidence type="ECO:0000256" key="1">
    <source>
        <dbReference type="SAM" id="SignalP"/>
    </source>
</evidence>
<keyword evidence="3" id="KW-1185">Reference proteome</keyword>
<organism evidence="2 3">
    <name type="scientific">Zophobihabitans entericus</name>
    <dbReference type="NCBI Taxonomy" id="1635327"/>
    <lineage>
        <taxon>Bacteria</taxon>
        <taxon>Pseudomonadati</taxon>
        <taxon>Pseudomonadota</taxon>
        <taxon>Gammaproteobacteria</taxon>
        <taxon>Orbales</taxon>
        <taxon>Orbaceae</taxon>
        <taxon>Zophobihabitans</taxon>
    </lineage>
</organism>